<dbReference type="InterPro" id="IPR015803">
    <property type="entry name" value="Cys-tRNA-ligase"/>
</dbReference>
<dbReference type="InterPro" id="IPR009080">
    <property type="entry name" value="tRNAsynth_Ia_anticodon-bd"/>
</dbReference>
<evidence type="ECO:0000256" key="14">
    <source>
        <dbReference type="ARBA" id="ARBA00047499"/>
    </source>
</evidence>
<reference evidence="20 21" key="1">
    <citation type="submission" date="2018-04" db="EMBL/GenBank/DDBJ databases">
        <title>The genome of golden apple snail Pomacea canaliculata provides insight into stress tolerance and invasive adaptation.</title>
        <authorList>
            <person name="Liu C."/>
            <person name="Liu B."/>
            <person name="Ren Y."/>
            <person name="Zhang Y."/>
            <person name="Wang H."/>
            <person name="Li S."/>
            <person name="Jiang F."/>
            <person name="Yin L."/>
            <person name="Zhang G."/>
            <person name="Qian W."/>
            <person name="Fan W."/>
        </authorList>
    </citation>
    <scope>NUCLEOTIDE SEQUENCE [LARGE SCALE GENOMIC DNA]</scope>
    <source>
        <strain evidence="20">SZHN2017</strain>
        <tissue evidence="20">Muscle</tissue>
    </source>
</reference>
<sequence length="484" mass="54902">MKVPFILTENRLARWYMCGPTVYDSAHIGHASSYTRFDIIRRIMENVFGIDTMLVMGITDVDDKIIKRAKEDGITITELTRAYEMEFFQDMMALNVSLPTTFTRVTDHMEHIILFIQGIINNGLAYVTEDGSVYFDVLKYGHKGQMRQVVCDSTEASDQYKRNPPDFALWKGAKEGEIFWPSPWGNGRPGWHIECSAMASSIFGANFDLHTGGVDLMFPHHENEIAQSRAYFGCQQWANYWMHTGHLHLKKDTQKMSKSLKNTISVSQLLEDYTPNQFRMLCLLTHYRNSIAFSSESMEKAVVIMNQLNSLVGQCEAYMQGCFDCPNISQPELYQRIHVTREAVEKALADDFDTPCALDAVLSLMGYLNQVMQYKTEPRILRVGKQTERGACWQPVGGQSLVLGSSAAVASASIYIQRILTQLGLDMGCNKTREDRKAQQQFQLAMDTLTEFRGHVRNCALDSKHVVEFLGATTIVIYTSTMLI</sequence>
<evidence type="ECO:0000256" key="12">
    <source>
        <dbReference type="ARBA" id="ARBA00043868"/>
    </source>
</evidence>
<dbReference type="GO" id="GO:0046872">
    <property type="term" value="F:metal ion binding"/>
    <property type="evidence" value="ECO:0007669"/>
    <property type="project" value="UniProtKB-KW"/>
</dbReference>
<dbReference type="GO" id="GO:0005524">
    <property type="term" value="F:ATP binding"/>
    <property type="evidence" value="ECO:0007669"/>
    <property type="project" value="UniProtKB-KW"/>
</dbReference>
<dbReference type="SUPFAM" id="SSF47323">
    <property type="entry name" value="Anticodon-binding domain of a subclass of class I aminoacyl-tRNA synthetases"/>
    <property type="match status" value="1"/>
</dbReference>
<dbReference type="EC" id="6.1.1.16" evidence="3"/>
<dbReference type="FunFam" id="3.40.50.620:FF:000027">
    <property type="entry name" value="Cysteine--tRNA ligase, cytoplasmic"/>
    <property type="match status" value="1"/>
</dbReference>
<keyword evidence="10" id="KW-0030">Aminoacyl-tRNA synthetase</keyword>
<evidence type="ECO:0000256" key="3">
    <source>
        <dbReference type="ARBA" id="ARBA00012832"/>
    </source>
</evidence>
<keyword evidence="6" id="KW-0547">Nucleotide-binding</keyword>
<evidence type="ECO:0000256" key="1">
    <source>
        <dbReference type="ARBA" id="ARBA00001947"/>
    </source>
</evidence>
<dbReference type="EMBL" id="PZQS01000003">
    <property type="protein sequence ID" value="PVD34697.1"/>
    <property type="molecule type" value="Genomic_DNA"/>
</dbReference>
<accession>A0A2T7PMW5</accession>
<evidence type="ECO:0000256" key="15">
    <source>
        <dbReference type="ARBA" id="ARBA00047548"/>
    </source>
</evidence>
<evidence type="ECO:0000259" key="19">
    <source>
        <dbReference type="Pfam" id="PF01406"/>
    </source>
</evidence>
<dbReference type="GO" id="GO:0006423">
    <property type="term" value="P:cysteinyl-tRNA aminoacylation"/>
    <property type="evidence" value="ECO:0007669"/>
    <property type="project" value="InterPro"/>
</dbReference>
<comment type="caution">
    <text evidence="20">The sequence shown here is derived from an EMBL/GenBank/DDBJ whole genome shotgun (WGS) entry which is preliminary data.</text>
</comment>
<evidence type="ECO:0000256" key="8">
    <source>
        <dbReference type="ARBA" id="ARBA00022840"/>
    </source>
</evidence>
<evidence type="ECO:0000256" key="18">
    <source>
        <dbReference type="ARBA" id="ARBA00049046"/>
    </source>
</evidence>
<dbReference type="InterPro" id="IPR024909">
    <property type="entry name" value="Cys-tRNA/MSH_ligase"/>
</dbReference>
<keyword evidence="9" id="KW-0648">Protein biosynthesis</keyword>
<keyword evidence="8" id="KW-0067">ATP-binding</keyword>
<proteinExistence type="inferred from homology"/>
<comment type="cofactor">
    <cofactor evidence="1">
        <name>Zn(2+)</name>
        <dbReference type="ChEBI" id="CHEBI:29105"/>
    </cofactor>
</comment>
<comment type="catalytic activity">
    <reaction evidence="18">
        <text>tRNA(Cys) + L-cysteine + ATP = L-cysteinyl-tRNA(Cys) + AMP + diphosphate</text>
        <dbReference type="Rhea" id="RHEA:17773"/>
        <dbReference type="Rhea" id="RHEA-COMP:9661"/>
        <dbReference type="Rhea" id="RHEA-COMP:9679"/>
        <dbReference type="ChEBI" id="CHEBI:30616"/>
        <dbReference type="ChEBI" id="CHEBI:33019"/>
        <dbReference type="ChEBI" id="CHEBI:35235"/>
        <dbReference type="ChEBI" id="CHEBI:78442"/>
        <dbReference type="ChEBI" id="CHEBI:78517"/>
        <dbReference type="ChEBI" id="CHEBI:456215"/>
        <dbReference type="EC" id="6.1.1.16"/>
    </reaction>
    <physiologicalReaction direction="right-to-left" evidence="18">
        <dbReference type="Rhea" id="RHEA:17775"/>
    </physiologicalReaction>
</comment>
<evidence type="ECO:0000256" key="6">
    <source>
        <dbReference type="ARBA" id="ARBA00022741"/>
    </source>
</evidence>
<dbReference type="NCBIfam" id="TIGR00435">
    <property type="entry name" value="cysS"/>
    <property type="match status" value="1"/>
</dbReference>
<evidence type="ECO:0000256" key="5">
    <source>
        <dbReference type="ARBA" id="ARBA00022723"/>
    </source>
</evidence>
<organism evidence="20 21">
    <name type="scientific">Pomacea canaliculata</name>
    <name type="common">Golden apple snail</name>
    <dbReference type="NCBI Taxonomy" id="400727"/>
    <lineage>
        <taxon>Eukaryota</taxon>
        <taxon>Metazoa</taxon>
        <taxon>Spiralia</taxon>
        <taxon>Lophotrochozoa</taxon>
        <taxon>Mollusca</taxon>
        <taxon>Gastropoda</taxon>
        <taxon>Caenogastropoda</taxon>
        <taxon>Architaenioglossa</taxon>
        <taxon>Ampullarioidea</taxon>
        <taxon>Ampullariidae</taxon>
        <taxon>Pomacea</taxon>
    </lineage>
</organism>
<dbReference type="PANTHER" id="PTHR10890">
    <property type="entry name" value="CYSTEINYL-TRNA SYNTHETASE"/>
    <property type="match status" value="1"/>
</dbReference>
<keyword evidence="4" id="KW-0436">Ligase</keyword>
<comment type="similarity">
    <text evidence="2">Belongs to the class-I aminoacyl-tRNA synthetase family.</text>
</comment>
<dbReference type="SUPFAM" id="SSF52374">
    <property type="entry name" value="Nucleotidylyl transferase"/>
    <property type="match status" value="1"/>
</dbReference>
<evidence type="ECO:0000256" key="7">
    <source>
        <dbReference type="ARBA" id="ARBA00022833"/>
    </source>
</evidence>
<dbReference type="GO" id="GO:0005737">
    <property type="term" value="C:cytoplasm"/>
    <property type="evidence" value="ECO:0007669"/>
    <property type="project" value="TreeGrafter"/>
</dbReference>
<dbReference type="PANTHER" id="PTHR10890:SF27">
    <property type="entry name" value="CYSTEINE--TRNA LIGASE, MITOCHONDRIAL-RELATED"/>
    <property type="match status" value="1"/>
</dbReference>
<feature type="domain" description="tRNA synthetases class I catalytic" evidence="19">
    <location>
        <begin position="9"/>
        <end position="301"/>
    </location>
</feature>
<evidence type="ECO:0000256" key="11">
    <source>
        <dbReference type="ARBA" id="ARBA00031499"/>
    </source>
</evidence>
<comment type="function">
    <text evidence="12">Mitochondrial cysteine-specific aminoacyl-tRNA synthetase that catalyzes the ATP-dependent ligation of cysteine to tRNA(Cys).</text>
</comment>
<dbReference type="Proteomes" id="UP000245119">
    <property type="component" value="Linkage Group LG3"/>
</dbReference>
<evidence type="ECO:0000313" key="20">
    <source>
        <dbReference type="EMBL" id="PVD34697.1"/>
    </source>
</evidence>
<evidence type="ECO:0000256" key="9">
    <source>
        <dbReference type="ARBA" id="ARBA00022917"/>
    </source>
</evidence>
<evidence type="ECO:0000256" key="17">
    <source>
        <dbReference type="ARBA" id="ARBA00048609"/>
    </source>
</evidence>
<evidence type="ECO:0000256" key="13">
    <source>
        <dbReference type="ARBA" id="ARBA00045476"/>
    </source>
</evidence>
<comment type="function">
    <text evidence="13">In addition to its role as an aminoacyl-tRNA synthetase, has also cysteine persulfide synthase activity. Produces reactive persulfide species such as cysteine persulfide (CysSSH) from substrate cysteine and mediate direct incorporation of CysSSH into proteins during translations, resulting in protein persulfides and polysulfides. CysSSHs behave as potent antioxidants and cellular protectants.</text>
</comment>
<evidence type="ECO:0000256" key="10">
    <source>
        <dbReference type="ARBA" id="ARBA00023146"/>
    </source>
</evidence>
<dbReference type="Pfam" id="PF01406">
    <property type="entry name" value="tRNA-synt_1e"/>
    <property type="match status" value="1"/>
</dbReference>
<evidence type="ECO:0000256" key="2">
    <source>
        <dbReference type="ARBA" id="ARBA00005594"/>
    </source>
</evidence>
<comment type="catalytic activity">
    <reaction evidence="14">
        <text>S-disulfanyl-L-cysteine + tRNA(Cys) + ATP = (S)-disulfanyl-L-cysteinyl-tRNA(Cys) + AMP + diphosphate</text>
        <dbReference type="Rhea" id="RHEA:78651"/>
        <dbReference type="Rhea" id="RHEA-COMP:9661"/>
        <dbReference type="Rhea" id="RHEA-COMP:19120"/>
        <dbReference type="ChEBI" id="CHEBI:30616"/>
        <dbReference type="ChEBI" id="CHEBI:33019"/>
        <dbReference type="ChEBI" id="CHEBI:78442"/>
        <dbReference type="ChEBI" id="CHEBI:229465"/>
        <dbReference type="ChEBI" id="CHEBI:229521"/>
        <dbReference type="ChEBI" id="CHEBI:456215"/>
    </reaction>
    <physiologicalReaction direction="left-to-right" evidence="14">
        <dbReference type="Rhea" id="RHEA:78652"/>
    </physiologicalReaction>
</comment>
<evidence type="ECO:0000313" key="21">
    <source>
        <dbReference type="Proteomes" id="UP000245119"/>
    </source>
</evidence>
<name>A0A2T7PMW5_POMCA</name>
<keyword evidence="21" id="KW-1185">Reference proteome</keyword>
<dbReference type="Gene3D" id="3.40.50.620">
    <property type="entry name" value="HUPs"/>
    <property type="match status" value="1"/>
</dbReference>
<keyword evidence="7" id="KW-0862">Zinc</keyword>
<dbReference type="CDD" id="cd00672">
    <property type="entry name" value="CysRS_core"/>
    <property type="match status" value="1"/>
</dbReference>
<keyword evidence="5" id="KW-0479">Metal-binding</keyword>
<protein>
    <recommendedName>
        <fullName evidence="3">cysteine--tRNA ligase</fullName>
        <ecNumber evidence="3">6.1.1.16</ecNumber>
    </recommendedName>
    <alternativeName>
        <fullName evidence="11">Cysteinyl-tRNA synthetase</fullName>
    </alternativeName>
</protein>
<comment type="catalytic activity">
    <reaction evidence="15">
        <text>2 L-cysteine = S-sulfanyl-L-cysteine + L-alanine</text>
        <dbReference type="Rhea" id="RHEA:78543"/>
        <dbReference type="ChEBI" id="CHEBI:35235"/>
        <dbReference type="ChEBI" id="CHEBI:57972"/>
        <dbReference type="ChEBI" id="CHEBI:58591"/>
    </reaction>
    <physiologicalReaction direction="left-to-right" evidence="15">
        <dbReference type="Rhea" id="RHEA:78544"/>
    </physiologicalReaction>
</comment>
<evidence type="ECO:0000256" key="4">
    <source>
        <dbReference type="ARBA" id="ARBA00022598"/>
    </source>
</evidence>
<dbReference type="GO" id="GO:0004817">
    <property type="term" value="F:cysteine-tRNA ligase activity"/>
    <property type="evidence" value="ECO:0007669"/>
    <property type="project" value="UniProtKB-EC"/>
</dbReference>
<dbReference type="AlphaFoldDB" id="A0A2T7PMW5"/>
<dbReference type="InterPro" id="IPR014729">
    <property type="entry name" value="Rossmann-like_a/b/a_fold"/>
</dbReference>
<comment type="catalytic activity">
    <reaction evidence="17">
        <text>S-sulfanyl-L-cysteine + tRNA(Cys) + ATP = (S)-sulfanyl-L-cysteinyl-tRNA(Cys) + AMP + diphosphate</text>
        <dbReference type="Rhea" id="RHEA:78647"/>
        <dbReference type="Rhea" id="RHEA-COMP:9661"/>
        <dbReference type="Rhea" id="RHEA-COMP:19119"/>
        <dbReference type="ChEBI" id="CHEBI:30616"/>
        <dbReference type="ChEBI" id="CHEBI:33019"/>
        <dbReference type="ChEBI" id="CHEBI:58591"/>
        <dbReference type="ChEBI" id="CHEBI:78442"/>
        <dbReference type="ChEBI" id="CHEBI:229520"/>
        <dbReference type="ChEBI" id="CHEBI:456215"/>
    </reaction>
    <physiologicalReaction direction="left-to-right" evidence="17">
        <dbReference type="Rhea" id="RHEA:78648"/>
    </physiologicalReaction>
</comment>
<dbReference type="STRING" id="400727.A0A2T7PMW5"/>
<dbReference type="PRINTS" id="PR00983">
    <property type="entry name" value="TRNASYNTHCYS"/>
</dbReference>
<comment type="catalytic activity">
    <reaction evidence="16">
        <text>S-sulfanyl-L-cysteine + L-cysteine = S-disulfanyl-L-cysteine + L-alanine</text>
        <dbReference type="Rhea" id="RHEA:78627"/>
        <dbReference type="ChEBI" id="CHEBI:35235"/>
        <dbReference type="ChEBI" id="CHEBI:57972"/>
        <dbReference type="ChEBI" id="CHEBI:58591"/>
        <dbReference type="ChEBI" id="CHEBI:229465"/>
    </reaction>
    <physiologicalReaction direction="left-to-right" evidence="16">
        <dbReference type="Rhea" id="RHEA:78628"/>
    </physiologicalReaction>
</comment>
<evidence type="ECO:0000256" key="16">
    <source>
        <dbReference type="ARBA" id="ARBA00047731"/>
    </source>
</evidence>
<dbReference type="OrthoDB" id="438179at2759"/>
<dbReference type="InterPro" id="IPR032678">
    <property type="entry name" value="tRNA-synt_1_cat_dom"/>
</dbReference>
<gene>
    <name evidence="20" type="ORF">C0Q70_05974</name>
</gene>
<dbReference type="HAMAP" id="MF_00041">
    <property type="entry name" value="Cys_tRNA_synth"/>
    <property type="match status" value="1"/>
</dbReference>